<gene>
    <name evidence="4" type="ORF">GSF22_00805</name>
</gene>
<feature type="compositionally biased region" description="Basic and acidic residues" evidence="1">
    <location>
        <begin position="1"/>
        <end position="10"/>
    </location>
</feature>
<evidence type="ECO:0000313" key="4">
    <source>
        <dbReference type="EMBL" id="MBO4204557.1"/>
    </source>
</evidence>
<dbReference type="Pfam" id="PF03793">
    <property type="entry name" value="PASTA"/>
    <property type="match status" value="1"/>
</dbReference>
<keyword evidence="2" id="KW-1133">Transmembrane helix</keyword>
<name>A0ABS3VJ53_MICEH</name>
<keyword evidence="5" id="KW-1185">Reference proteome</keyword>
<feature type="domain" description="PASTA" evidence="3">
    <location>
        <begin position="179"/>
        <end position="244"/>
    </location>
</feature>
<evidence type="ECO:0000256" key="2">
    <source>
        <dbReference type="SAM" id="Phobius"/>
    </source>
</evidence>
<proteinExistence type="predicted"/>
<feature type="transmembrane region" description="Helical" evidence="2">
    <location>
        <begin position="100"/>
        <end position="125"/>
    </location>
</feature>
<organism evidence="4 5">
    <name type="scientific">Micromonospora echinofusca</name>
    <dbReference type="NCBI Taxonomy" id="47858"/>
    <lineage>
        <taxon>Bacteria</taxon>
        <taxon>Bacillati</taxon>
        <taxon>Actinomycetota</taxon>
        <taxon>Actinomycetes</taxon>
        <taxon>Micromonosporales</taxon>
        <taxon>Micromonosporaceae</taxon>
        <taxon>Micromonospora</taxon>
    </lineage>
</organism>
<feature type="compositionally biased region" description="Low complexity" evidence="1">
    <location>
        <begin position="253"/>
        <end position="264"/>
    </location>
</feature>
<dbReference type="PROSITE" id="PS51178">
    <property type="entry name" value="PASTA"/>
    <property type="match status" value="1"/>
</dbReference>
<dbReference type="InterPro" id="IPR005543">
    <property type="entry name" value="PASTA_dom"/>
</dbReference>
<feature type="region of interest" description="Disordered" evidence="1">
    <location>
        <begin position="209"/>
        <end position="235"/>
    </location>
</feature>
<dbReference type="SMART" id="SM00740">
    <property type="entry name" value="PASTA"/>
    <property type="match status" value="1"/>
</dbReference>
<dbReference type="EMBL" id="WVUH01000002">
    <property type="protein sequence ID" value="MBO4204557.1"/>
    <property type="molecule type" value="Genomic_DNA"/>
</dbReference>
<dbReference type="Proteomes" id="UP000823521">
    <property type="component" value="Unassembled WGS sequence"/>
</dbReference>
<feature type="compositionally biased region" description="Low complexity" evidence="1">
    <location>
        <begin position="154"/>
        <end position="187"/>
    </location>
</feature>
<accession>A0ABS3VJ53</accession>
<dbReference type="Gene3D" id="3.30.10.20">
    <property type="match status" value="1"/>
</dbReference>
<keyword evidence="2" id="KW-0812">Transmembrane</keyword>
<reference evidence="4 5" key="1">
    <citation type="submission" date="2019-12" db="EMBL/GenBank/DDBJ databases">
        <title>Whole genome sequencing of endophytic Actinobacterium Micromonospora sp. MPMI6T.</title>
        <authorList>
            <person name="Evv R."/>
            <person name="Podile A.R."/>
        </authorList>
    </citation>
    <scope>NUCLEOTIDE SEQUENCE [LARGE SCALE GENOMIC DNA]</scope>
    <source>
        <strain evidence="4 5">MPMI6</strain>
    </source>
</reference>
<feature type="region of interest" description="Disordered" evidence="1">
    <location>
        <begin position="245"/>
        <end position="264"/>
    </location>
</feature>
<feature type="region of interest" description="Disordered" evidence="1">
    <location>
        <begin position="1"/>
        <end position="91"/>
    </location>
</feature>
<keyword evidence="2" id="KW-0472">Membrane</keyword>
<sequence length="264" mass="27827">MGDDRQDPPEQPRPAPGADRTQRIPPPVPDDTDRTQRIAPPGAGDTDRTQRIPPGGQPDDGASSHPAPWSGRAEVRPPQPADDGGPGDWYVDQDQSDRRWWLPIVVGIVAMLLLGVLGFGVWLIVRSTQRDPGPSPLPTVAPSVTGPPSPTAPAAPSDEPSETAGQPTAPQTTAASPTTAAPAQVPPLVGLTREQAVAVLERLDLDYRIRTRESDRPPGTVVATEPGPGEPLPEDEEITLIVAVPRVGPTLEPSTSPSVPRSTR</sequence>
<evidence type="ECO:0000256" key="1">
    <source>
        <dbReference type="SAM" id="MobiDB-lite"/>
    </source>
</evidence>
<dbReference type="CDD" id="cd06577">
    <property type="entry name" value="PASTA_pknB"/>
    <property type="match status" value="1"/>
</dbReference>
<protein>
    <submittedName>
        <fullName evidence="4">PASTA domain-containing protein</fullName>
    </submittedName>
</protein>
<evidence type="ECO:0000313" key="5">
    <source>
        <dbReference type="Proteomes" id="UP000823521"/>
    </source>
</evidence>
<evidence type="ECO:0000259" key="3">
    <source>
        <dbReference type="PROSITE" id="PS51178"/>
    </source>
</evidence>
<dbReference type="RefSeq" id="WP_208810643.1">
    <property type="nucleotide sequence ID" value="NZ_WVUH01000002.1"/>
</dbReference>
<feature type="compositionally biased region" description="Pro residues" evidence="1">
    <location>
        <begin position="133"/>
        <end position="153"/>
    </location>
</feature>
<comment type="caution">
    <text evidence="4">The sequence shown here is derived from an EMBL/GenBank/DDBJ whole genome shotgun (WGS) entry which is preliminary data.</text>
</comment>
<feature type="region of interest" description="Disordered" evidence="1">
    <location>
        <begin position="129"/>
        <end position="187"/>
    </location>
</feature>